<dbReference type="GO" id="GO:0048471">
    <property type="term" value="C:perinuclear region of cytoplasm"/>
    <property type="evidence" value="ECO:0007669"/>
    <property type="project" value="TreeGrafter"/>
</dbReference>
<feature type="compositionally biased region" description="Pro residues" evidence="1">
    <location>
        <begin position="527"/>
        <end position="543"/>
    </location>
</feature>
<dbReference type="Pfam" id="PF00560">
    <property type="entry name" value="LRR_1"/>
    <property type="match status" value="1"/>
</dbReference>
<feature type="region of interest" description="Disordered" evidence="1">
    <location>
        <begin position="525"/>
        <end position="559"/>
    </location>
</feature>
<name>A0A6J1WR95_GALME</name>
<accession>A0A6J1WR95</accession>
<evidence type="ECO:0000256" key="1">
    <source>
        <dbReference type="SAM" id="MobiDB-lite"/>
    </source>
</evidence>
<dbReference type="Gene3D" id="3.80.10.10">
    <property type="entry name" value="Ribonuclease Inhibitor"/>
    <property type="match status" value="2"/>
</dbReference>
<evidence type="ECO:0000313" key="3">
    <source>
        <dbReference type="RefSeq" id="XP_026757764.2"/>
    </source>
</evidence>
<dbReference type="RefSeq" id="XP_026757764.2">
    <property type="nucleotide sequence ID" value="XM_026901963.3"/>
</dbReference>
<gene>
    <name evidence="3" type="primary">LOC113517312</name>
</gene>
<organism evidence="2 3">
    <name type="scientific">Galleria mellonella</name>
    <name type="common">Greater wax moth</name>
    <dbReference type="NCBI Taxonomy" id="7137"/>
    <lineage>
        <taxon>Eukaryota</taxon>
        <taxon>Metazoa</taxon>
        <taxon>Ecdysozoa</taxon>
        <taxon>Arthropoda</taxon>
        <taxon>Hexapoda</taxon>
        <taxon>Insecta</taxon>
        <taxon>Pterygota</taxon>
        <taxon>Neoptera</taxon>
        <taxon>Endopterygota</taxon>
        <taxon>Lepidoptera</taxon>
        <taxon>Glossata</taxon>
        <taxon>Ditrysia</taxon>
        <taxon>Pyraloidea</taxon>
        <taxon>Pyralidae</taxon>
        <taxon>Galleriinae</taxon>
        <taxon>Galleria</taxon>
    </lineage>
</organism>
<dbReference type="SUPFAM" id="SSF52047">
    <property type="entry name" value="RNI-like"/>
    <property type="match status" value="1"/>
</dbReference>
<dbReference type="InterPro" id="IPR032675">
    <property type="entry name" value="LRR_dom_sf"/>
</dbReference>
<dbReference type="SMART" id="SM00368">
    <property type="entry name" value="LRR_RI"/>
    <property type="match status" value="5"/>
</dbReference>
<dbReference type="GO" id="GO:0005096">
    <property type="term" value="F:GTPase activator activity"/>
    <property type="evidence" value="ECO:0007669"/>
    <property type="project" value="InterPro"/>
</dbReference>
<dbReference type="Proteomes" id="UP001652740">
    <property type="component" value="Unplaced"/>
</dbReference>
<dbReference type="InterPro" id="IPR001611">
    <property type="entry name" value="Leu-rich_rpt"/>
</dbReference>
<dbReference type="GO" id="GO:0031267">
    <property type="term" value="F:small GTPase binding"/>
    <property type="evidence" value="ECO:0007669"/>
    <property type="project" value="TreeGrafter"/>
</dbReference>
<dbReference type="InParanoid" id="A0A6J1WR95"/>
<dbReference type="KEGG" id="gmw:113517312"/>
<protein>
    <submittedName>
        <fullName evidence="3">Leucine-rich repeat-containing protein 74B-like</fullName>
    </submittedName>
</protein>
<dbReference type="PANTHER" id="PTHR24113">
    <property type="entry name" value="RAN GTPASE-ACTIVATING PROTEIN 1"/>
    <property type="match status" value="1"/>
</dbReference>
<dbReference type="GO" id="GO:0005829">
    <property type="term" value="C:cytosol"/>
    <property type="evidence" value="ECO:0007669"/>
    <property type="project" value="TreeGrafter"/>
</dbReference>
<dbReference type="Pfam" id="PF13516">
    <property type="entry name" value="LRR_6"/>
    <property type="match status" value="3"/>
</dbReference>
<sequence length="559" mass="62291">MSSEDFQDEPVTVDVMILDTKSESSVEPPIEEWPSLVISIPEENNKRAMYKTDLYSPGSGEICTKYISMSDSSIFRHPYYNYPAVLDPGIENALFAVDEKKIYPDDGQELYVAVCKDMNQHCVKIFQKGLLEEVIDLKYYCVNSAGVRPMAIALQHNKYVKILNVTDNFLNEDACYHLGEMLTTNCCLCELILSGCRIGPAGARRLFAGLAVNRALKILDLSRNQLGDTAMEYIANAIVLGLDVKKIYLSYNNISGKGVGVLAEAFQTHNKFTHLDLSWNNLFSPLGVYNFLSSLSENKFLQELNLTWNSMSGPRLGTAIKNCMVAPNLRHLNLSNNKLSGEAITNLIGNMSKAKKLVTLDLSYNPMTPDDALLVLTKMKSPAVKLQTLLMNNVFVNSNFLDLLQQLKEMKSKRNTVVTYGGSINYFKPQGVNIRELVLNRAEYLAKKSRKHPVDIALVALQLLKDKYVIMSAKDFSTAISKSGAPLDDDLIDEIVNAFAGPKLAKSKTIDIRLLADYVKRKWPERQLPPSPLPEPEPEPIPKPVKNLKAGKGGKKGKK</sequence>
<dbReference type="GeneID" id="113517312"/>
<dbReference type="GO" id="GO:0006913">
    <property type="term" value="P:nucleocytoplasmic transport"/>
    <property type="evidence" value="ECO:0007669"/>
    <property type="project" value="TreeGrafter"/>
</dbReference>
<reference evidence="3" key="1">
    <citation type="submission" date="2025-08" db="UniProtKB">
        <authorList>
            <consortium name="RefSeq"/>
        </authorList>
    </citation>
    <scope>IDENTIFICATION</scope>
    <source>
        <tissue evidence="3">Whole larvae</tissue>
    </source>
</reference>
<dbReference type="AlphaFoldDB" id="A0A6J1WR95"/>
<dbReference type="GO" id="GO:0005634">
    <property type="term" value="C:nucleus"/>
    <property type="evidence" value="ECO:0007669"/>
    <property type="project" value="TreeGrafter"/>
</dbReference>
<evidence type="ECO:0000313" key="2">
    <source>
        <dbReference type="Proteomes" id="UP001652740"/>
    </source>
</evidence>
<dbReference type="InterPro" id="IPR027038">
    <property type="entry name" value="RanGap"/>
</dbReference>
<proteinExistence type="predicted"/>
<dbReference type="PROSITE" id="PS51450">
    <property type="entry name" value="LRR"/>
    <property type="match status" value="1"/>
</dbReference>
<dbReference type="PANTHER" id="PTHR24113:SF15">
    <property type="entry name" value="NACHT DOMAIN-CONTAINING PROTEIN"/>
    <property type="match status" value="1"/>
</dbReference>
<keyword evidence="2" id="KW-1185">Reference proteome</keyword>